<evidence type="ECO:0000313" key="1">
    <source>
        <dbReference type="EMBL" id="GIY00940.1"/>
    </source>
</evidence>
<dbReference type="Proteomes" id="UP001054945">
    <property type="component" value="Unassembled WGS sequence"/>
</dbReference>
<evidence type="ECO:0000313" key="2">
    <source>
        <dbReference type="Proteomes" id="UP001054945"/>
    </source>
</evidence>
<proteinExistence type="predicted"/>
<protein>
    <submittedName>
        <fullName evidence="1">Uncharacterized protein</fullName>
    </submittedName>
</protein>
<reference evidence="1 2" key="1">
    <citation type="submission" date="2021-06" db="EMBL/GenBank/DDBJ databases">
        <title>Caerostris extrusa draft genome.</title>
        <authorList>
            <person name="Kono N."/>
            <person name="Arakawa K."/>
        </authorList>
    </citation>
    <scope>NUCLEOTIDE SEQUENCE [LARGE SCALE GENOMIC DNA]</scope>
</reference>
<gene>
    <name evidence="1" type="ORF">CEXT_755391</name>
</gene>
<sequence length="116" mass="13381">MPSTKFVTTYFFPFPVLQTISILPHLSKSINGATFKTKAKSHNDQSQKNSSTVKTEPKCVINMLSVTSEMCTKRFPRADLTSLLNYHEILMYKPRARFLLTAKHLCFADRRMKLHQ</sequence>
<accession>A0AAV4PW30</accession>
<organism evidence="1 2">
    <name type="scientific">Caerostris extrusa</name>
    <name type="common">Bark spider</name>
    <name type="synonym">Caerostris bankana</name>
    <dbReference type="NCBI Taxonomy" id="172846"/>
    <lineage>
        <taxon>Eukaryota</taxon>
        <taxon>Metazoa</taxon>
        <taxon>Ecdysozoa</taxon>
        <taxon>Arthropoda</taxon>
        <taxon>Chelicerata</taxon>
        <taxon>Arachnida</taxon>
        <taxon>Araneae</taxon>
        <taxon>Araneomorphae</taxon>
        <taxon>Entelegynae</taxon>
        <taxon>Araneoidea</taxon>
        <taxon>Araneidae</taxon>
        <taxon>Caerostris</taxon>
    </lineage>
</organism>
<dbReference type="AlphaFoldDB" id="A0AAV4PW30"/>
<comment type="caution">
    <text evidence="1">The sequence shown here is derived from an EMBL/GenBank/DDBJ whole genome shotgun (WGS) entry which is preliminary data.</text>
</comment>
<dbReference type="EMBL" id="BPLR01005240">
    <property type="protein sequence ID" value="GIY00940.1"/>
    <property type="molecule type" value="Genomic_DNA"/>
</dbReference>
<name>A0AAV4PW30_CAEEX</name>
<keyword evidence="2" id="KW-1185">Reference proteome</keyword>